<dbReference type="KEGG" id="pry:Prubr_18450"/>
<dbReference type="PANTHER" id="PTHR33498:SF1">
    <property type="entry name" value="TRANSPOSASE FOR INSERTION SEQUENCE ELEMENT IS1557"/>
    <property type="match status" value="1"/>
</dbReference>
<dbReference type="AlphaFoldDB" id="A0A810MWB5"/>
<dbReference type="EMBL" id="AP023359">
    <property type="protein sequence ID" value="BCJ64824.1"/>
    <property type="molecule type" value="Genomic_DNA"/>
</dbReference>
<evidence type="ECO:0000259" key="1">
    <source>
        <dbReference type="Pfam" id="PF01610"/>
    </source>
</evidence>
<dbReference type="PANTHER" id="PTHR33498">
    <property type="entry name" value="TRANSPOSASE FOR INSERTION SEQUENCE ELEMENT IS1557"/>
    <property type="match status" value="1"/>
</dbReference>
<keyword evidence="3" id="KW-1185">Reference proteome</keyword>
<evidence type="ECO:0000313" key="3">
    <source>
        <dbReference type="Proteomes" id="UP000680866"/>
    </source>
</evidence>
<reference evidence="2" key="1">
    <citation type="submission" date="2020-08" db="EMBL/GenBank/DDBJ databases">
        <title>Whole genome shotgun sequence of Polymorphospora rubra NBRC 101157.</title>
        <authorList>
            <person name="Komaki H."/>
            <person name="Tamura T."/>
        </authorList>
    </citation>
    <scope>NUCLEOTIDE SEQUENCE</scope>
    <source>
        <strain evidence="2">NBRC 101157</strain>
    </source>
</reference>
<dbReference type="Proteomes" id="UP000680866">
    <property type="component" value="Chromosome"/>
</dbReference>
<feature type="domain" description="Transposase IS204/IS1001/IS1096/IS1165 DDE" evidence="1">
    <location>
        <begin position="2"/>
        <end position="78"/>
    </location>
</feature>
<accession>A0A810MWB5</accession>
<proteinExistence type="predicted"/>
<name>A0A810MWB5_9ACTN</name>
<gene>
    <name evidence="2" type="ORF">Prubr_18450</name>
</gene>
<dbReference type="InterPro" id="IPR002560">
    <property type="entry name" value="Transposase_DDE"/>
</dbReference>
<sequence length="80" mass="9096">MIGVDDFALRRRHRYGTVVIDAETHERIDVLPDRTADTLEAWVRKHPGVEVVCRDGSATCAETIRRALPDAVQVADRWQL</sequence>
<dbReference type="InterPro" id="IPR047951">
    <property type="entry name" value="Transpos_ISL3"/>
</dbReference>
<dbReference type="Pfam" id="PF01610">
    <property type="entry name" value="DDE_Tnp_ISL3"/>
    <property type="match status" value="1"/>
</dbReference>
<evidence type="ECO:0000313" key="2">
    <source>
        <dbReference type="EMBL" id="BCJ64824.1"/>
    </source>
</evidence>
<protein>
    <recommendedName>
        <fullName evidence="1">Transposase IS204/IS1001/IS1096/IS1165 DDE domain-containing protein</fullName>
    </recommendedName>
</protein>
<organism evidence="2 3">
    <name type="scientific">Polymorphospora rubra</name>
    <dbReference type="NCBI Taxonomy" id="338584"/>
    <lineage>
        <taxon>Bacteria</taxon>
        <taxon>Bacillati</taxon>
        <taxon>Actinomycetota</taxon>
        <taxon>Actinomycetes</taxon>
        <taxon>Micromonosporales</taxon>
        <taxon>Micromonosporaceae</taxon>
        <taxon>Polymorphospora</taxon>
    </lineage>
</organism>